<dbReference type="VEuPathDB" id="FungiDB:JI435_034360"/>
<dbReference type="RefSeq" id="XP_001794001.1">
    <property type="nucleotide sequence ID" value="XM_001793949.1"/>
</dbReference>
<evidence type="ECO:0000313" key="3">
    <source>
        <dbReference type="Proteomes" id="UP000663193"/>
    </source>
</evidence>
<evidence type="ECO:0000256" key="1">
    <source>
        <dbReference type="SAM" id="MobiDB-lite"/>
    </source>
</evidence>
<dbReference type="AlphaFoldDB" id="A0A7U2EU91"/>
<gene>
    <name evidence="2" type="ORF">JI435_034360</name>
</gene>
<feature type="region of interest" description="Disordered" evidence="1">
    <location>
        <begin position="57"/>
        <end position="77"/>
    </location>
</feature>
<proteinExistence type="predicted"/>
<keyword evidence="3" id="KW-1185">Reference proteome</keyword>
<name>A0A7U2EU91_PHANO</name>
<sequence length="304" mass="34474">MGNLKDPPVEIRQMILHHTWLSTSSILMLETDGLIHLANIIRNSHIVEEEEENSLFVRSSNAEDCEQDEFEEEEDGPAHLPIGLPSWLLTNKAMLADGIAVFNRHGECQLEIDTAMIRGNPHEALKGKDHALYNRHLFSPLISPYNVQRLRVVLHKSGRNAFKTPTPMIELSPDHIQYCEALFKDVTASAKVEEVELCLKNFHHSGRPVEVNTDALGGLVWPLATLARLQIGLPTSWDDRVTREGRDEVEDRLLQKLREIGEGALAGMERYPAKDFVKKEDGRPGVYGYLHRDWKFFWEGVGSV</sequence>
<dbReference type="EMBL" id="CP069025">
    <property type="protein sequence ID" value="QRC93188.1"/>
    <property type="molecule type" value="Genomic_DNA"/>
</dbReference>
<dbReference type="KEGG" id="pno:SNOG_03436"/>
<feature type="compositionally biased region" description="Acidic residues" evidence="1">
    <location>
        <begin position="63"/>
        <end position="75"/>
    </location>
</feature>
<accession>A0A7U2EU91</accession>
<organism evidence="2 3">
    <name type="scientific">Phaeosphaeria nodorum (strain SN15 / ATCC MYA-4574 / FGSC 10173)</name>
    <name type="common">Glume blotch fungus</name>
    <name type="synonym">Parastagonospora nodorum</name>
    <dbReference type="NCBI Taxonomy" id="321614"/>
    <lineage>
        <taxon>Eukaryota</taxon>
        <taxon>Fungi</taxon>
        <taxon>Dikarya</taxon>
        <taxon>Ascomycota</taxon>
        <taxon>Pezizomycotina</taxon>
        <taxon>Dothideomycetes</taxon>
        <taxon>Pleosporomycetidae</taxon>
        <taxon>Pleosporales</taxon>
        <taxon>Pleosporineae</taxon>
        <taxon>Phaeosphaeriaceae</taxon>
        <taxon>Parastagonospora</taxon>
    </lineage>
</organism>
<evidence type="ECO:0000313" key="2">
    <source>
        <dbReference type="EMBL" id="QRC93188.1"/>
    </source>
</evidence>
<dbReference type="Proteomes" id="UP000663193">
    <property type="component" value="Chromosome 3"/>
</dbReference>
<dbReference type="OrthoDB" id="3799620at2759"/>
<reference evidence="3" key="1">
    <citation type="journal article" date="2021" name="BMC Genomics">
        <title>Chromosome-level genome assembly and manually-curated proteome of model necrotroph Parastagonospora nodorum Sn15 reveals a genome-wide trove of candidate effector homologs, and redundancy of virulence-related functions within an accessory chromosome.</title>
        <authorList>
            <person name="Bertazzoni S."/>
            <person name="Jones D.A.B."/>
            <person name="Phan H.T."/>
            <person name="Tan K.-C."/>
            <person name="Hane J.K."/>
        </authorList>
    </citation>
    <scope>NUCLEOTIDE SEQUENCE [LARGE SCALE GENOMIC DNA]</scope>
    <source>
        <strain evidence="3">SN15 / ATCC MYA-4574 / FGSC 10173)</strain>
    </source>
</reference>
<protein>
    <submittedName>
        <fullName evidence="2">Uncharacterized protein</fullName>
    </submittedName>
</protein>